<feature type="transmembrane region" description="Helical" evidence="2">
    <location>
        <begin position="111"/>
        <end position="134"/>
    </location>
</feature>
<dbReference type="EMBL" id="CAXDID020000001">
    <property type="protein sequence ID" value="CAL5970787.1"/>
    <property type="molecule type" value="Genomic_DNA"/>
</dbReference>
<feature type="region of interest" description="Disordered" evidence="1">
    <location>
        <begin position="159"/>
        <end position="402"/>
    </location>
</feature>
<feature type="compositionally biased region" description="Polar residues" evidence="1">
    <location>
        <begin position="162"/>
        <end position="181"/>
    </location>
</feature>
<proteinExistence type="predicted"/>
<accession>A0ABP1GF89</accession>
<name>A0ABP1GF89_9EUKA</name>
<evidence type="ECO:0000313" key="4">
    <source>
        <dbReference type="Proteomes" id="UP001642409"/>
    </source>
</evidence>
<reference evidence="3 4" key="1">
    <citation type="submission" date="2024-07" db="EMBL/GenBank/DDBJ databases">
        <authorList>
            <person name="Akdeniz Z."/>
        </authorList>
    </citation>
    <scope>NUCLEOTIDE SEQUENCE [LARGE SCALE GENOMIC DNA]</scope>
</reference>
<keyword evidence="2" id="KW-0812">Transmembrane</keyword>
<evidence type="ECO:0000256" key="2">
    <source>
        <dbReference type="SAM" id="Phobius"/>
    </source>
</evidence>
<keyword evidence="2" id="KW-1133">Transmembrane helix</keyword>
<keyword evidence="4" id="KW-1185">Reference proteome</keyword>
<comment type="caution">
    <text evidence="3">The sequence shown here is derived from an EMBL/GenBank/DDBJ whole genome shotgun (WGS) entry which is preliminary data.</text>
</comment>
<sequence>MTKCTIKTEIDGMQVAVGYTCPLTMPCYTKDNTSVCSYVSTDDCVNSASSAECYALKLSQCNALCPTGAICKNELGNFTTYYGTPGAQTLFESSQSINYCYYPPKGLSTGIIVAIVVIILCALYTIGIWLYVYLKKKCANRPKKVKQVKVKEVEMKPIEGMQTKSQLGQSTAEKSQSQSRLTKSKLGEPSNAEQKAGSRTVSRQASSKLGDMQKQSSQLSLLPVRATSKLQISSKPQSKLGEHSNTAGKTSTSRPPSNMNLPPKQVAFRPTSNLAQVEVQKESRPSSKLTAQNAIEKAQSRPTSQLKPQEVQPEPQVQQEPVQEQPYEQPIEQTQQQIQQQIEQENPVEPQTNDQPQEPVKERKRVKKHKKEIETISMEEPKERKTDSVLSRTKELKMEEDQ</sequence>
<organism evidence="3 4">
    <name type="scientific">Hexamita inflata</name>
    <dbReference type="NCBI Taxonomy" id="28002"/>
    <lineage>
        <taxon>Eukaryota</taxon>
        <taxon>Metamonada</taxon>
        <taxon>Diplomonadida</taxon>
        <taxon>Hexamitidae</taxon>
        <taxon>Hexamitinae</taxon>
        <taxon>Hexamita</taxon>
    </lineage>
</organism>
<evidence type="ECO:0000313" key="3">
    <source>
        <dbReference type="EMBL" id="CAL5970787.1"/>
    </source>
</evidence>
<gene>
    <name evidence="3" type="ORF">HINF_LOCUS727</name>
</gene>
<feature type="compositionally biased region" description="Basic and acidic residues" evidence="1">
    <location>
        <begin position="371"/>
        <end position="402"/>
    </location>
</feature>
<feature type="compositionally biased region" description="Polar residues" evidence="1">
    <location>
        <begin position="191"/>
        <end position="220"/>
    </location>
</feature>
<dbReference type="Proteomes" id="UP001642409">
    <property type="component" value="Unassembled WGS sequence"/>
</dbReference>
<protein>
    <submittedName>
        <fullName evidence="3">Hypothetical_protein</fullName>
    </submittedName>
</protein>
<feature type="compositionally biased region" description="Polar residues" evidence="1">
    <location>
        <begin position="228"/>
        <end position="260"/>
    </location>
</feature>
<feature type="compositionally biased region" description="Low complexity" evidence="1">
    <location>
        <begin position="308"/>
        <end position="351"/>
    </location>
</feature>
<evidence type="ECO:0000256" key="1">
    <source>
        <dbReference type="SAM" id="MobiDB-lite"/>
    </source>
</evidence>
<keyword evidence="2" id="KW-0472">Membrane</keyword>